<keyword evidence="2" id="KW-0004">4Fe-4S</keyword>
<dbReference type="GO" id="GO:0051539">
    <property type="term" value="F:4 iron, 4 sulfur cluster binding"/>
    <property type="evidence" value="ECO:0007669"/>
    <property type="project" value="UniProtKB-KW"/>
</dbReference>
<evidence type="ECO:0000256" key="3">
    <source>
        <dbReference type="ARBA" id="ARBA00022723"/>
    </source>
</evidence>
<keyword evidence="3" id="KW-0479">Metal-binding</keyword>
<protein>
    <submittedName>
        <fullName evidence="8">Fumarate hydratase</fullName>
    </submittedName>
</protein>
<evidence type="ECO:0000256" key="2">
    <source>
        <dbReference type="ARBA" id="ARBA00022485"/>
    </source>
</evidence>
<keyword evidence="4" id="KW-0408">Iron</keyword>
<keyword evidence="9" id="KW-1185">Reference proteome</keyword>
<evidence type="ECO:0000256" key="1">
    <source>
        <dbReference type="ARBA" id="ARBA00008876"/>
    </source>
</evidence>
<comment type="similarity">
    <text evidence="1">Belongs to the class-I fumarase family.</text>
</comment>
<dbReference type="PANTHER" id="PTHR30389:SF17">
    <property type="entry name" value="L(+)-TARTRATE DEHYDRATASE SUBUNIT ALPHA-RELATED"/>
    <property type="match status" value="1"/>
</dbReference>
<dbReference type="GO" id="GO:0016829">
    <property type="term" value="F:lyase activity"/>
    <property type="evidence" value="ECO:0007669"/>
    <property type="project" value="UniProtKB-KW"/>
</dbReference>
<dbReference type="InterPro" id="IPR004646">
    <property type="entry name" value="Fe-S_hydro-lyase_TtdA-typ_cat"/>
</dbReference>
<dbReference type="Pfam" id="PF05681">
    <property type="entry name" value="Fumerase"/>
    <property type="match status" value="1"/>
</dbReference>
<dbReference type="AlphaFoldDB" id="A0A918XW47"/>
<reference evidence="8" key="2">
    <citation type="submission" date="2020-09" db="EMBL/GenBank/DDBJ databases">
        <authorList>
            <person name="Sun Q."/>
            <person name="Kim S."/>
        </authorList>
    </citation>
    <scope>NUCLEOTIDE SEQUENCE</scope>
    <source>
        <strain evidence="8">KCTC 42651</strain>
    </source>
</reference>
<dbReference type="InterPro" id="IPR051208">
    <property type="entry name" value="Class-I_Fumarase/Tartrate_DH"/>
</dbReference>
<evidence type="ECO:0000313" key="8">
    <source>
        <dbReference type="EMBL" id="GHD59942.1"/>
    </source>
</evidence>
<keyword evidence="5" id="KW-0411">Iron-sulfur</keyword>
<dbReference type="PANTHER" id="PTHR30389">
    <property type="entry name" value="FUMARATE HYDRATASE-RELATED"/>
    <property type="match status" value="1"/>
</dbReference>
<keyword evidence="6" id="KW-0456">Lyase</keyword>
<accession>A0A918XW47</accession>
<dbReference type="RefSeq" id="WP_189993927.1">
    <property type="nucleotide sequence ID" value="NZ_BMZS01000011.1"/>
</dbReference>
<dbReference type="EMBL" id="BMZS01000011">
    <property type="protein sequence ID" value="GHD59942.1"/>
    <property type="molecule type" value="Genomic_DNA"/>
</dbReference>
<dbReference type="Proteomes" id="UP000630353">
    <property type="component" value="Unassembled WGS sequence"/>
</dbReference>
<organism evidence="8 9">
    <name type="scientific">Thalassobaculum fulvum</name>
    <dbReference type="NCBI Taxonomy" id="1633335"/>
    <lineage>
        <taxon>Bacteria</taxon>
        <taxon>Pseudomonadati</taxon>
        <taxon>Pseudomonadota</taxon>
        <taxon>Alphaproteobacteria</taxon>
        <taxon>Rhodospirillales</taxon>
        <taxon>Thalassobaculaceae</taxon>
        <taxon>Thalassobaculum</taxon>
    </lineage>
</organism>
<sequence length="326" mass="35915">MPHPPKIAADALEDAARTVMAKAGIEIPDDYLGGIREMADTERGDLSAFVLQAMLENWEAAKADQRPMCADTGVPRWYVKYGNEARVEGGPVEVERRLRRATARATHDVPLRPNRVHPLSRRDNDNNVGINAPEIEYSFEPDADWVDITTVHKGGLFGTDYRMLFPADGIDGIKRFYLDTLVAFGKRGLACQPAIVGIGLGGSKDTCMVLGKQAACLRTVGDRNPEPEIAALELELKELGNSIGMGAMGFVGSSMVVDCHIEVGYTHTGGMPMSVHCFCLSSRRATARLHPDGRVEYRTDPQWFTPYMRRDTVEWQTAAESFEKSA</sequence>
<feature type="domain" description="Fe-S hydro-lyase tartrate dehydratase alpha-type catalytic" evidence="7">
    <location>
        <begin position="14"/>
        <end position="287"/>
    </location>
</feature>
<evidence type="ECO:0000256" key="6">
    <source>
        <dbReference type="ARBA" id="ARBA00023239"/>
    </source>
</evidence>
<evidence type="ECO:0000256" key="5">
    <source>
        <dbReference type="ARBA" id="ARBA00023014"/>
    </source>
</evidence>
<dbReference type="GO" id="GO:0046872">
    <property type="term" value="F:metal ion binding"/>
    <property type="evidence" value="ECO:0007669"/>
    <property type="project" value="UniProtKB-KW"/>
</dbReference>
<evidence type="ECO:0000313" key="9">
    <source>
        <dbReference type="Proteomes" id="UP000630353"/>
    </source>
</evidence>
<name>A0A918XW47_9PROT</name>
<evidence type="ECO:0000259" key="7">
    <source>
        <dbReference type="Pfam" id="PF05681"/>
    </source>
</evidence>
<reference evidence="8" key="1">
    <citation type="journal article" date="2014" name="Int. J. Syst. Evol. Microbiol.">
        <title>Complete genome sequence of Corynebacterium casei LMG S-19264T (=DSM 44701T), isolated from a smear-ripened cheese.</title>
        <authorList>
            <consortium name="US DOE Joint Genome Institute (JGI-PGF)"/>
            <person name="Walter F."/>
            <person name="Albersmeier A."/>
            <person name="Kalinowski J."/>
            <person name="Ruckert C."/>
        </authorList>
    </citation>
    <scope>NUCLEOTIDE SEQUENCE</scope>
    <source>
        <strain evidence="8">KCTC 42651</strain>
    </source>
</reference>
<comment type="caution">
    <text evidence="8">The sequence shown here is derived from an EMBL/GenBank/DDBJ whole genome shotgun (WGS) entry which is preliminary data.</text>
</comment>
<gene>
    <name evidence="8" type="primary">ttdA</name>
    <name evidence="8" type="ORF">GCM10017083_45290</name>
</gene>
<evidence type="ECO:0000256" key="4">
    <source>
        <dbReference type="ARBA" id="ARBA00023004"/>
    </source>
</evidence>
<proteinExistence type="inferred from homology"/>
<dbReference type="NCBIfam" id="TIGR00722">
    <property type="entry name" value="ttdA_fumA_fumB"/>
    <property type="match status" value="1"/>
</dbReference>